<name>A0A344LAB8_9PSEU</name>
<sequence length="96" mass="10660">MSYEIELTSRVEKFLDKLGRGQPADVEALENAIEDLADEPRPSGCRKLSGHNGVMRVRVGGYRICYTIDDGKLVVLVIVISTRDNVYEAVKRHLGG</sequence>
<dbReference type="Gene3D" id="3.30.2310.20">
    <property type="entry name" value="RelE-like"/>
    <property type="match status" value="1"/>
</dbReference>
<dbReference type="RefSeq" id="WP_113694252.1">
    <property type="nucleotide sequence ID" value="NZ_CP015163.1"/>
</dbReference>
<organism evidence="2 3">
    <name type="scientific">Amycolatopsis albispora</name>
    <dbReference type="NCBI Taxonomy" id="1804986"/>
    <lineage>
        <taxon>Bacteria</taxon>
        <taxon>Bacillati</taxon>
        <taxon>Actinomycetota</taxon>
        <taxon>Actinomycetes</taxon>
        <taxon>Pseudonocardiales</taxon>
        <taxon>Pseudonocardiaceae</taxon>
        <taxon>Amycolatopsis</taxon>
    </lineage>
</organism>
<dbReference type="Proteomes" id="UP000250434">
    <property type="component" value="Chromosome"/>
</dbReference>
<reference evidence="2 3" key="1">
    <citation type="submission" date="2016-04" db="EMBL/GenBank/DDBJ databases">
        <title>Complete genome sequence and analysis of deep-sea sediment isolate, Amycolatopsis sp. WP1.</title>
        <authorList>
            <person name="Wang H."/>
            <person name="Chen S."/>
            <person name="Wu Q."/>
        </authorList>
    </citation>
    <scope>NUCLEOTIDE SEQUENCE [LARGE SCALE GENOMIC DNA]</scope>
    <source>
        <strain evidence="2 3">WP1</strain>
    </source>
</reference>
<gene>
    <name evidence="2" type="ORF">A4R43_22885</name>
</gene>
<proteinExistence type="predicted"/>
<dbReference type="Pfam" id="PF05016">
    <property type="entry name" value="ParE_toxin"/>
    <property type="match status" value="1"/>
</dbReference>
<dbReference type="SUPFAM" id="SSF143011">
    <property type="entry name" value="RelE-like"/>
    <property type="match status" value="1"/>
</dbReference>
<dbReference type="EMBL" id="CP015163">
    <property type="protein sequence ID" value="AXB44992.1"/>
    <property type="molecule type" value="Genomic_DNA"/>
</dbReference>
<dbReference type="PANTHER" id="PTHR38813:SF1">
    <property type="entry name" value="TOXIN RELE1-RELATED"/>
    <property type="match status" value="1"/>
</dbReference>
<dbReference type="OrthoDB" id="5326046at2"/>
<evidence type="ECO:0008006" key="4">
    <source>
        <dbReference type="Google" id="ProtNLM"/>
    </source>
</evidence>
<protein>
    <recommendedName>
        <fullName evidence="4">Plasmid stabilization protein</fullName>
    </recommendedName>
</protein>
<evidence type="ECO:0000256" key="1">
    <source>
        <dbReference type="ARBA" id="ARBA00022649"/>
    </source>
</evidence>
<dbReference type="AlphaFoldDB" id="A0A344LAB8"/>
<dbReference type="InterPro" id="IPR052747">
    <property type="entry name" value="TA_system_RelE_toxin"/>
</dbReference>
<dbReference type="InterPro" id="IPR035093">
    <property type="entry name" value="RelE/ParE_toxin_dom_sf"/>
</dbReference>
<keyword evidence="1" id="KW-1277">Toxin-antitoxin system</keyword>
<dbReference type="PANTHER" id="PTHR38813">
    <property type="match status" value="1"/>
</dbReference>
<evidence type="ECO:0000313" key="3">
    <source>
        <dbReference type="Proteomes" id="UP000250434"/>
    </source>
</evidence>
<accession>A0A344LAB8</accession>
<evidence type="ECO:0000313" key="2">
    <source>
        <dbReference type="EMBL" id="AXB44992.1"/>
    </source>
</evidence>
<keyword evidence="3" id="KW-1185">Reference proteome</keyword>
<dbReference type="KEGG" id="aab:A4R43_22885"/>
<dbReference type="InterPro" id="IPR007712">
    <property type="entry name" value="RelE/ParE_toxin"/>
</dbReference>